<reference evidence="1" key="1">
    <citation type="submission" date="2011-02" db="EMBL/GenBank/DDBJ databases">
        <title>The genome of the leaf-cutting ant Acromyrmex echinatior suggests key adaptations to social evolution and fungus farming.</title>
        <authorList>
            <person name="Nygaard S."/>
            <person name="Zhang G."/>
        </authorList>
    </citation>
    <scope>NUCLEOTIDE SEQUENCE</scope>
</reference>
<dbReference type="Proteomes" id="UP000007755">
    <property type="component" value="Unassembled WGS sequence"/>
</dbReference>
<dbReference type="InParanoid" id="F4X3J3"/>
<sequence length="94" mass="10941">MRKRTDEKAAVYTSVPGMYGYARAYPATAGRSDNPIFDCHEPGRRPPPVTWFVEHHIIKIYGSGCLPFYKEDPPNFTKSCRMWNAQRRQKTFKD</sequence>
<gene>
    <name evidence="1" type="ORF">G5I_12876</name>
</gene>
<protein>
    <submittedName>
        <fullName evidence="1">Uncharacterized protein</fullName>
    </submittedName>
</protein>
<evidence type="ECO:0000313" key="1">
    <source>
        <dbReference type="EMBL" id="EGI59021.1"/>
    </source>
</evidence>
<name>F4X3J3_ACREC</name>
<evidence type="ECO:0000313" key="2">
    <source>
        <dbReference type="Proteomes" id="UP000007755"/>
    </source>
</evidence>
<dbReference type="AlphaFoldDB" id="F4X3J3"/>
<organism evidence="2">
    <name type="scientific">Acromyrmex echinatior</name>
    <name type="common">Panamanian leafcutter ant</name>
    <name type="synonym">Acromyrmex octospinosus echinatior</name>
    <dbReference type="NCBI Taxonomy" id="103372"/>
    <lineage>
        <taxon>Eukaryota</taxon>
        <taxon>Metazoa</taxon>
        <taxon>Ecdysozoa</taxon>
        <taxon>Arthropoda</taxon>
        <taxon>Hexapoda</taxon>
        <taxon>Insecta</taxon>
        <taxon>Pterygota</taxon>
        <taxon>Neoptera</taxon>
        <taxon>Endopterygota</taxon>
        <taxon>Hymenoptera</taxon>
        <taxon>Apocrita</taxon>
        <taxon>Aculeata</taxon>
        <taxon>Formicoidea</taxon>
        <taxon>Formicidae</taxon>
        <taxon>Myrmicinae</taxon>
        <taxon>Acromyrmex</taxon>
    </lineage>
</organism>
<proteinExistence type="predicted"/>
<accession>F4X3J3</accession>
<dbReference type="EMBL" id="GL888613">
    <property type="protein sequence ID" value="EGI59021.1"/>
    <property type="molecule type" value="Genomic_DNA"/>
</dbReference>
<keyword evidence="2" id="KW-1185">Reference proteome</keyword>